<protein>
    <submittedName>
        <fullName evidence="2">Uncharacterized protein</fullName>
    </submittedName>
</protein>
<dbReference type="Proteomes" id="UP000067243">
    <property type="component" value="Chromosome"/>
</dbReference>
<dbReference type="RefSeq" id="WP_075048783.1">
    <property type="nucleotide sequence ID" value="NZ_CP013860.1"/>
</dbReference>
<dbReference type="KEGG" id="stur:STURON_00976"/>
<organism evidence="2 3">
    <name type="scientific">Spiroplasma turonicum</name>
    <dbReference type="NCBI Taxonomy" id="216946"/>
    <lineage>
        <taxon>Bacteria</taxon>
        <taxon>Bacillati</taxon>
        <taxon>Mycoplasmatota</taxon>
        <taxon>Mollicutes</taxon>
        <taxon>Entomoplasmatales</taxon>
        <taxon>Spiroplasmataceae</taxon>
        <taxon>Spiroplasma</taxon>
    </lineage>
</organism>
<keyword evidence="3" id="KW-1185">Reference proteome</keyword>
<gene>
    <name evidence="2" type="ORF">STURON_00976</name>
</gene>
<dbReference type="AlphaFoldDB" id="A0A0K1P8J1"/>
<feature type="coiled-coil region" evidence="1">
    <location>
        <begin position="201"/>
        <end position="228"/>
    </location>
</feature>
<accession>A0A0K1P8J1</accession>
<name>A0A0K1P8J1_9MOLU</name>
<evidence type="ECO:0000313" key="3">
    <source>
        <dbReference type="Proteomes" id="UP000067243"/>
    </source>
</evidence>
<sequence>MSMTAEEILLNCEKHFSFISNEIDSIINYVKKLLENCKKINNSDFYENKIDELIKKLIYEKEDFKNSTINRKLEKDTHIAIETYNEIQKLAERKRDLLVELKFQAFALKNDIVQKEQELIFKSLNINKDYGLKDLENTLINSQNDDYKKVKIQNYFANKKEILVNKSHEQIIELVNQELNTSETNEDILRKELVSNAIDLYKNDKESLDILKEEINKLQTNNVQDLKKVFKDFLYKAEKETIRRDNINKIVEAIKSIGYFVDENNIRKIKEKNIVLIHAVKEDGKSADFAVKFDGSIIYNWEGFENHEHDEDAKAFLEKLRGFNIKHSEEYKKVYRKPDFDKVERTKLIIKKQKKGS</sequence>
<dbReference type="PATRIC" id="fig|216946.3.peg.1009"/>
<proteinExistence type="predicted"/>
<keyword evidence="1" id="KW-0175">Coiled coil</keyword>
<dbReference type="STRING" id="216946.STURO_v1c09710"/>
<dbReference type="EMBL" id="CP012328">
    <property type="protein sequence ID" value="AKU80222.1"/>
    <property type="molecule type" value="Genomic_DNA"/>
</dbReference>
<reference evidence="2 3" key="1">
    <citation type="journal article" date="2015" name="Genome Announc.">
        <title>Complete Genome Sequence of Spiroplasma turonicum Strain Tab4cT, a Parasite of a Horse Fly, Haematopota sp. (Diptera: Tabanidae).</title>
        <authorList>
            <person name="Davis R.E."/>
            <person name="Shao J."/>
            <person name="Zhao Y."/>
            <person name="Gasparich G.E."/>
            <person name="Gaynor B.J."/>
            <person name="Donofrio N."/>
        </authorList>
    </citation>
    <scope>NUCLEOTIDE SEQUENCE [LARGE SCALE GENOMIC DNA]</scope>
    <source>
        <strain evidence="2 3">Tab4c</strain>
    </source>
</reference>
<evidence type="ECO:0000256" key="1">
    <source>
        <dbReference type="SAM" id="Coils"/>
    </source>
</evidence>
<evidence type="ECO:0000313" key="2">
    <source>
        <dbReference type="EMBL" id="AKU80222.1"/>
    </source>
</evidence>